<dbReference type="Gene3D" id="3.60.21.10">
    <property type="match status" value="1"/>
</dbReference>
<dbReference type="InterPro" id="IPR004843">
    <property type="entry name" value="Calcineurin-like_PHP"/>
</dbReference>
<keyword evidence="6" id="KW-1185">Reference proteome</keyword>
<comment type="caution">
    <text evidence="5">The sequence shown here is derived from an EMBL/GenBank/DDBJ whole genome shotgun (WGS) entry which is preliminary data.</text>
</comment>
<protein>
    <recommendedName>
        <fullName evidence="4">Calcineurin-like phosphoesterase domain-containing protein</fullName>
    </recommendedName>
</protein>
<feature type="signal peptide" evidence="3">
    <location>
        <begin position="1"/>
        <end position="16"/>
    </location>
</feature>
<name>A0AB34IYN6_PRYPA</name>
<dbReference type="InterPro" id="IPR029052">
    <property type="entry name" value="Metallo-depent_PP-like"/>
</dbReference>
<feature type="domain" description="Calcineurin-like phosphoesterase" evidence="4">
    <location>
        <begin position="22"/>
        <end position="254"/>
    </location>
</feature>
<dbReference type="Proteomes" id="UP001515480">
    <property type="component" value="Unassembled WGS sequence"/>
</dbReference>
<evidence type="ECO:0000313" key="6">
    <source>
        <dbReference type="Proteomes" id="UP001515480"/>
    </source>
</evidence>
<dbReference type="InterPro" id="IPR018247">
    <property type="entry name" value="EF_Hand_1_Ca_BS"/>
</dbReference>
<gene>
    <name evidence="5" type="ORF">AB1Y20_004849</name>
</gene>
<keyword evidence="2" id="KW-0378">Hydrolase</keyword>
<proteinExistence type="predicted"/>
<dbReference type="EMBL" id="JBGBPQ010000016">
    <property type="protein sequence ID" value="KAL1508754.1"/>
    <property type="molecule type" value="Genomic_DNA"/>
</dbReference>
<keyword evidence="1 3" id="KW-0732">Signal</keyword>
<organism evidence="5 6">
    <name type="scientific">Prymnesium parvum</name>
    <name type="common">Toxic golden alga</name>
    <dbReference type="NCBI Taxonomy" id="97485"/>
    <lineage>
        <taxon>Eukaryota</taxon>
        <taxon>Haptista</taxon>
        <taxon>Haptophyta</taxon>
        <taxon>Prymnesiophyceae</taxon>
        <taxon>Prymnesiales</taxon>
        <taxon>Prymnesiaceae</taxon>
        <taxon>Prymnesium</taxon>
    </lineage>
</organism>
<evidence type="ECO:0000313" key="5">
    <source>
        <dbReference type="EMBL" id="KAL1508754.1"/>
    </source>
</evidence>
<dbReference type="AlphaFoldDB" id="A0AB34IYN6"/>
<dbReference type="PANTHER" id="PTHR10161">
    <property type="entry name" value="TARTRATE-RESISTANT ACID PHOSPHATASE TYPE 5"/>
    <property type="match status" value="1"/>
</dbReference>
<evidence type="ECO:0000256" key="1">
    <source>
        <dbReference type="ARBA" id="ARBA00022729"/>
    </source>
</evidence>
<evidence type="ECO:0000259" key="4">
    <source>
        <dbReference type="Pfam" id="PF00149"/>
    </source>
</evidence>
<dbReference type="Pfam" id="PF00149">
    <property type="entry name" value="Metallophos"/>
    <property type="match status" value="1"/>
</dbReference>
<sequence length="446" mass="48109">MAAAPLATFFLTGASASVSFVTLGDWGGAALEEPSTPYAQNVKNVASALEKVFKQNDIQFLVNTGDNFYWCGIQNTSDFQVDVDWVQTYAGDVRAVNWYSVLGNHEYGYNVQAQIDLHNTHPTWIMDARYYTKRVALSSSQFVSMIFLDTSPCVSEYRSSSPSRWDPCGTQYPTCSLSGGSDDFEGSCHFHQNIMTQDCGAQLAWFKTKLAAVPKDDWLILVGHHPLDELDVEDFVSAASSHGFDLYLNGHAHTLTHYMIDGIAKYVTSGAGALVMTYDQLGGSPAKDRTMRKATGGDLDGNGNLSLAELAGMNEMASVPYGKSERSIGHTYKQVYNNKVSGFTMHTFSDDFKTLKTDFIGVDGASMYSFSTVKGAPPSPPAPTPAPTPSGSCCYESVSSCSAGQVCCSGSGESYKSASSCAQYGEKHGCKWDGSQCAIPSLVENA</sequence>
<reference evidence="5 6" key="1">
    <citation type="journal article" date="2024" name="Science">
        <title>Giant polyketide synthase enzymes in the biosynthesis of giant marine polyether toxins.</title>
        <authorList>
            <person name="Fallon T.R."/>
            <person name="Shende V.V."/>
            <person name="Wierzbicki I.H."/>
            <person name="Pendleton A.L."/>
            <person name="Watervoot N.F."/>
            <person name="Auber R.P."/>
            <person name="Gonzalez D.J."/>
            <person name="Wisecaver J.H."/>
            <person name="Moore B.S."/>
        </authorList>
    </citation>
    <scope>NUCLEOTIDE SEQUENCE [LARGE SCALE GENOMIC DNA]</scope>
    <source>
        <strain evidence="5 6">12B1</strain>
    </source>
</reference>
<dbReference type="PROSITE" id="PS00018">
    <property type="entry name" value="EF_HAND_1"/>
    <property type="match status" value="1"/>
</dbReference>
<accession>A0AB34IYN6</accession>
<dbReference type="SUPFAM" id="SSF56300">
    <property type="entry name" value="Metallo-dependent phosphatases"/>
    <property type="match status" value="1"/>
</dbReference>
<feature type="chain" id="PRO_5044258470" description="Calcineurin-like phosphoesterase domain-containing protein" evidence="3">
    <location>
        <begin position="17"/>
        <end position="446"/>
    </location>
</feature>
<dbReference type="InterPro" id="IPR051558">
    <property type="entry name" value="Metallophosphoesterase_PAP"/>
</dbReference>
<dbReference type="PANTHER" id="PTHR10161:SF14">
    <property type="entry name" value="TARTRATE-RESISTANT ACID PHOSPHATASE TYPE 5"/>
    <property type="match status" value="1"/>
</dbReference>
<evidence type="ECO:0000256" key="2">
    <source>
        <dbReference type="ARBA" id="ARBA00022801"/>
    </source>
</evidence>
<dbReference type="GO" id="GO:0016787">
    <property type="term" value="F:hydrolase activity"/>
    <property type="evidence" value="ECO:0007669"/>
    <property type="project" value="UniProtKB-KW"/>
</dbReference>
<evidence type="ECO:0000256" key="3">
    <source>
        <dbReference type="SAM" id="SignalP"/>
    </source>
</evidence>